<dbReference type="GO" id="GO:0003824">
    <property type="term" value="F:catalytic activity"/>
    <property type="evidence" value="ECO:0007669"/>
    <property type="project" value="InterPro"/>
</dbReference>
<dbReference type="Proteomes" id="UP001063698">
    <property type="component" value="Chromosome"/>
</dbReference>
<dbReference type="SUPFAM" id="SSF52402">
    <property type="entry name" value="Adenine nucleotide alpha hydrolases-like"/>
    <property type="match status" value="1"/>
</dbReference>
<dbReference type="InterPro" id="IPR014729">
    <property type="entry name" value="Rossmann-like_a/b/a_fold"/>
</dbReference>
<accession>A0A977KAD5</accession>
<gene>
    <name evidence="2" type="ORF">IPA_00725</name>
</gene>
<evidence type="ECO:0000259" key="1">
    <source>
        <dbReference type="Pfam" id="PF01507"/>
    </source>
</evidence>
<protein>
    <recommendedName>
        <fullName evidence="1">Phosphoadenosine phosphosulphate reductase domain-containing protein</fullName>
    </recommendedName>
</protein>
<feature type="domain" description="Phosphoadenosine phosphosulphate reductase" evidence="1">
    <location>
        <begin position="94"/>
        <end position="261"/>
    </location>
</feature>
<dbReference type="EMBL" id="CP006868">
    <property type="protein sequence ID" value="UXD22002.1"/>
    <property type="molecule type" value="Genomic_DNA"/>
</dbReference>
<dbReference type="Pfam" id="PF01507">
    <property type="entry name" value="PAPS_reduct"/>
    <property type="match status" value="1"/>
</dbReference>
<dbReference type="InterPro" id="IPR002500">
    <property type="entry name" value="PAPS_reduct_dom"/>
</dbReference>
<sequence length="385" mass="44684">MERYPYIKKGRIKAWLISSSDFTVINSNHYMWITSEKAVKINDYLKWPVLEVDGEVLNYPRLVEDISWPYSSVAWNWSSYTNWLRSQIPEGLKVVLNFSGGKDSVAAAKALVDAGADVTLLYSHVSYLEPERNKDFVERAAERLGVKLIPLEADKDIMKSMLEKGMPFRGNRWCTFMKVRPIKKVLKEMKGYARADGERMLESLKRFKRLKASKLRAFDGARVRPIYLLTLIDVVKVTREIDLVHPDYLMGLPRVACAFCPYRALHEFTEEDWKLVEDPGLIESAIKASYKKHDYGISWEEFLEMHMWRFSPILGKKMYKIKKSLDGNDLEGSKVNKMYKSIWIEKLPKPRELTPEEAFEIFEKVVGAQLKRAKEGFEMAQSKEG</sequence>
<dbReference type="PANTHER" id="PTHR43196:SF2">
    <property type="entry name" value="PHOSPHOADENOSINE PHOSPHOSULFATE REDUCTASE"/>
    <property type="match status" value="1"/>
</dbReference>
<reference evidence="2" key="1">
    <citation type="submission" date="2013-11" db="EMBL/GenBank/DDBJ databases">
        <title>Comparative genomics of Ignicoccus.</title>
        <authorList>
            <person name="Podar M."/>
        </authorList>
    </citation>
    <scope>NUCLEOTIDE SEQUENCE</scope>
    <source>
        <strain evidence="2">DSM 13166</strain>
    </source>
</reference>
<evidence type="ECO:0000313" key="2">
    <source>
        <dbReference type="EMBL" id="UXD22002.1"/>
    </source>
</evidence>
<dbReference type="AlphaFoldDB" id="A0A977KAD5"/>
<dbReference type="InterPro" id="IPR050128">
    <property type="entry name" value="Sulfate_adenylyltrnsfr_sub2"/>
</dbReference>
<organism evidence="2 3">
    <name type="scientific">Ignicoccus pacificus DSM 13166</name>
    <dbReference type="NCBI Taxonomy" id="940294"/>
    <lineage>
        <taxon>Archaea</taxon>
        <taxon>Thermoproteota</taxon>
        <taxon>Thermoprotei</taxon>
        <taxon>Desulfurococcales</taxon>
        <taxon>Desulfurococcaceae</taxon>
        <taxon>Ignicoccus</taxon>
    </lineage>
</organism>
<keyword evidence="3" id="KW-1185">Reference proteome</keyword>
<proteinExistence type="predicted"/>
<evidence type="ECO:0000313" key="3">
    <source>
        <dbReference type="Proteomes" id="UP001063698"/>
    </source>
</evidence>
<dbReference type="Gene3D" id="3.40.50.620">
    <property type="entry name" value="HUPs"/>
    <property type="match status" value="1"/>
</dbReference>
<dbReference type="PANTHER" id="PTHR43196">
    <property type="entry name" value="SULFATE ADENYLYLTRANSFERASE SUBUNIT 2"/>
    <property type="match status" value="1"/>
</dbReference>
<dbReference type="KEGG" id="ipc:IPA_00725"/>
<name>A0A977KAD5_9CREN</name>